<dbReference type="OrthoDB" id="8552614at2"/>
<proteinExistence type="predicted"/>
<dbReference type="InterPro" id="IPR050708">
    <property type="entry name" value="T6SS_VgrG/RHS"/>
</dbReference>
<protein>
    <recommendedName>
        <fullName evidence="3">RHS repeat-associated core domain-containing protein</fullName>
    </recommendedName>
</protein>
<organism evidence="1 2">
    <name type="scientific">Burkholderia latens</name>
    <dbReference type="NCBI Taxonomy" id="488446"/>
    <lineage>
        <taxon>Bacteria</taxon>
        <taxon>Pseudomonadati</taxon>
        <taxon>Pseudomonadota</taxon>
        <taxon>Betaproteobacteria</taxon>
        <taxon>Burkholderiales</taxon>
        <taxon>Burkholderiaceae</taxon>
        <taxon>Burkholderia</taxon>
        <taxon>Burkholderia cepacia complex</taxon>
    </lineage>
</organism>
<dbReference type="AlphaFoldDB" id="A0A6H9STX3"/>
<dbReference type="NCBIfam" id="TIGR03696">
    <property type="entry name" value="Rhs_assc_core"/>
    <property type="match status" value="1"/>
</dbReference>
<dbReference type="PANTHER" id="PTHR32305:SF15">
    <property type="entry name" value="PROTEIN RHSA-RELATED"/>
    <property type="match status" value="1"/>
</dbReference>
<evidence type="ECO:0008006" key="3">
    <source>
        <dbReference type="Google" id="ProtNLM"/>
    </source>
</evidence>
<dbReference type="Proteomes" id="UP000430232">
    <property type="component" value="Unassembled WGS sequence"/>
</dbReference>
<reference evidence="1 2" key="1">
    <citation type="submission" date="2019-09" db="EMBL/GenBank/DDBJ databases">
        <title>Draft genome sequences of 48 bacterial type strains from the CCUG.</title>
        <authorList>
            <person name="Tunovic T."/>
            <person name="Pineiro-Iglesias B."/>
            <person name="Unosson C."/>
            <person name="Inganas E."/>
            <person name="Ohlen M."/>
            <person name="Cardew S."/>
            <person name="Jensie-Markopoulos S."/>
            <person name="Salva-Serra F."/>
            <person name="Jaen-Luchoro D."/>
            <person name="Karlsson R."/>
            <person name="Svensson-Stadler L."/>
            <person name="Chun J."/>
            <person name="Moore E."/>
        </authorList>
    </citation>
    <scope>NUCLEOTIDE SEQUENCE [LARGE SCALE GENOMIC DNA]</scope>
    <source>
        <strain evidence="1 2">CCUG 54555</strain>
    </source>
</reference>
<evidence type="ECO:0000313" key="2">
    <source>
        <dbReference type="Proteomes" id="UP000430232"/>
    </source>
</evidence>
<name>A0A6H9STX3_9BURK</name>
<sequence length="178" mass="18967">MGRRTSISSTPAGGGGTVTTSYIWCGLHPCQARGISNAVTRGYYAEGEFQPGSPAQYAYYALDQLGSGRRAFTTGSAPAYDYDAYGAALQSNPPLTDYGYAGMFANADSGLYLTMFRAYDPVSGRWLSRDPIGETSVSRGESVRLCFGQSGRIKRSTRLGQSRDGAIQSMGSARSGFL</sequence>
<evidence type="ECO:0000313" key="1">
    <source>
        <dbReference type="EMBL" id="KAB0644712.1"/>
    </source>
</evidence>
<dbReference type="PANTHER" id="PTHR32305">
    <property type="match status" value="1"/>
</dbReference>
<dbReference type="InterPro" id="IPR022385">
    <property type="entry name" value="Rhs_assc_core"/>
</dbReference>
<dbReference type="Gene3D" id="2.180.10.10">
    <property type="entry name" value="RHS repeat-associated core"/>
    <property type="match status" value="1"/>
</dbReference>
<keyword evidence="2" id="KW-1185">Reference proteome</keyword>
<comment type="caution">
    <text evidence="1">The sequence shown here is derived from an EMBL/GenBank/DDBJ whole genome shotgun (WGS) entry which is preliminary data.</text>
</comment>
<gene>
    <name evidence="1" type="ORF">F7R21_02320</name>
</gene>
<dbReference type="EMBL" id="VZOJ01000002">
    <property type="protein sequence ID" value="KAB0644712.1"/>
    <property type="molecule type" value="Genomic_DNA"/>
</dbReference>
<accession>A0A6H9STX3</accession>